<evidence type="ECO:0000256" key="1">
    <source>
        <dbReference type="ARBA" id="ARBA00001274"/>
    </source>
</evidence>
<dbReference type="OrthoDB" id="9811476at2"/>
<dbReference type="GO" id="GO:0006567">
    <property type="term" value="P:L-threonine catabolic process"/>
    <property type="evidence" value="ECO:0007669"/>
    <property type="project" value="TreeGrafter"/>
</dbReference>
<protein>
    <recommendedName>
        <fullName evidence="4">threonine ammonia-lyase</fullName>
        <ecNumber evidence="4">4.3.1.19</ecNumber>
    </recommendedName>
    <alternativeName>
        <fullName evidence="8">Threonine deaminase</fullName>
    </alternativeName>
</protein>
<name>A0A2A2IIC3_9BACI</name>
<evidence type="ECO:0000256" key="4">
    <source>
        <dbReference type="ARBA" id="ARBA00012096"/>
    </source>
</evidence>
<evidence type="ECO:0000256" key="2">
    <source>
        <dbReference type="ARBA" id="ARBA00001933"/>
    </source>
</evidence>
<dbReference type="EMBL" id="NPOA01000002">
    <property type="protein sequence ID" value="PAV30855.1"/>
    <property type="molecule type" value="Genomic_DNA"/>
</dbReference>
<gene>
    <name evidence="10" type="ORF">CIL05_03810</name>
</gene>
<organism evidence="10 11">
    <name type="scientific">Virgibacillus profundi</name>
    <dbReference type="NCBI Taxonomy" id="2024555"/>
    <lineage>
        <taxon>Bacteria</taxon>
        <taxon>Bacillati</taxon>
        <taxon>Bacillota</taxon>
        <taxon>Bacilli</taxon>
        <taxon>Bacillales</taxon>
        <taxon>Bacillaceae</taxon>
        <taxon>Virgibacillus</taxon>
    </lineage>
</organism>
<dbReference type="InterPro" id="IPR050147">
    <property type="entry name" value="Ser/Thr_Dehydratase"/>
</dbReference>
<dbReference type="PROSITE" id="PS00165">
    <property type="entry name" value="DEHYDRATASE_SER_THR"/>
    <property type="match status" value="1"/>
</dbReference>
<sequence>MSANPVTLRDIWKAKKRISSVVQKSPFIYSPVLSEITGSSVHLKLENLNVSGSFKIRGATNKILSLTSEEKQRGVTTFSTGNFGMSVAYISRKLGINATICISKRVPKAKMEALHKSGAKIEIHGNSQDEAEQRSYELEREQGLSVIHPFDDAYIIAGQGTIGLEILEDFPEVDTVIGGLSGGGLLSGIGVALKSIDPEIRVLGVSPIHGAAMYESIQSGKPVIVEEKDTLADSLLGGIGMNNQYTFDMVQQYVDEVTLLEEEDIAKGMAFMLDKHRMVIEGAAASGIGAILNGKVQLGSHVVVVISGCSVDTSVLLDVANQHADTVWMKN</sequence>
<comment type="caution">
    <text evidence="10">The sequence shown here is derived from an EMBL/GenBank/DDBJ whole genome shotgun (WGS) entry which is preliminary data.</text>
</comment>
<dbReference type="InterPro" id="IPR036052">
    <property type="entry name" value="TrpB-like_PALP_sf"/>
</dbReference>
<dbReference type="InterPro" id="IPR001926">
    <property type="entry name" value="TrpB-like_PALP"/>
</dbReference>
<evidence type="ECO:0000313" key="11">
    <source>
        <dbReference type="Proteomes" id="UP000218887"/>
    </source>
</evidence>
<keyword evidence="6" id="KW-0456">Lyase</keyword>
<evidence type="ECO:0000256" key="6">
    <source>
        <dbReference type="ARBA" id="ARBA00023239"/>
    </source>
</evidence>
<evidence type="ECO:0000313" key="10">
    <source>
        <dbReference type="EMBL" id="PAV30855.1"/>
    </source>
</evidence>
<comment type="function">
    <text evidence="7">Catalyzes the anaerobic formation of alpha-ketobutyrate and ammonia from threonine in a two-step reaction. The first step involved a dehydration of threonine and a production of enamine intermediates (aminocrotonate), which tautomerizes to its imine form (iminobutyrate). Both intermediates are unstable and short-lived. The second step is the nonenzymatic hydrolysis of the enamine/imine intermediates to form 2-ketobutyrate and free ammonia. In the low water environment of the cell, the second step is accelerated by RidA.</text>
</comment>
<keyword evidence="5" id="KW-0663">Pyridoxal phosphate</keyword>
<dbReference type="GO" id="GO:0009097">
    <property type="term" value="P:isoleucine biosynthetic process"/>
    <property type="evidence" value="ECO:0007669"/>
    <property type="project" value="TreeGrafter"/>
</dbReference>
<dbReference type="FunFam" id="3.40.50.1100:FF:000005">
    <property type="entry name" value="Threonine dehydratase catabolic"/>
    <property type="match status" value="1"/>
</dbReference>
<dbReference type="RefSeq" id="WP_095654185.1">
    <property type="nucleotide sequence ID" value="NZ_NPOA01000002.1"/>
</dbReference>
<reference evidence="10 11" key="1">
    <citation type="submission" date="2017-08" db="EMBL/GenBank/DDBJ databases">
        <title>Virgibacillus indicus sp. nov. and Virgibacillus profoundi sp. nov, two moderately halophilic bacteria isolated from marine sediment by using the Microfluidic Streak Plate.</title>
        <authorList>
            <person name="Xu B."/>
            <person name="Hu B."/>
            <person name="Wang J."/>
            <person name="Zhu Y."/>
            <person name="Huang L."/>
            <person name="Du W."/>
            <person name="Huang Y."/>
        </authorList>
    </citation>
    <scope>NUCLEOTIDE SEQUENCE [LARGE SCALE GENOMIC DNA]</scope>
    <source>
        <strain evidence="10 11">IO3-P3-H5</strain>
    </source>
</reference>
<proteinExistence type="inferred from homology"/>
<accession>A0A2A2IIC3</accession>
<keyword evidence="11" id="KW-1185">Reference proteome</keyword>
<comment type="catalytic activity">
    <reaction evidence="1">
        <text>L-threonine = 2-oxobutanoate + NH4(+)</text>
        <dbReference type="Rhea" id="RHEA:22108"/>
        <dbReference type="ChEBI" id="CHEBI:16763"/>
        <dbReference type="ChEBI" id="CHEBI:28938"/>
        <dbReference type="ChEBI" id="CHEBI:57926"/>
        <dbReference type="EC" id="4.3.1.19"/>
    </reaction>
</comment>
<evidence type="ECO:0000256" key="3">
    <source>
        <dbReference type="ARBA" id="ARBA00010869"/>
    </source>
</evidence>
<comment type="cofactor">
    <cofactor evidence="2">
        <name>pyridoxal 5'-phosphate</name>
        <dbReference type="ChEBI" id="CHEBI:597326"/>
    </cofactor>
</comment>
<evidence type="ECO:0000256" key="5">
    <source>
        <dbReference type="ARBA" id="ARBA00022898"/>
    </source>
</evidence>
<dbReference type="InterPro" id="IPR000634">
    <property type="entry name" value="Ser/Thr_deHydtase_PyrdxlP-BS"/>
</dbReference>
<evidence type="ECO:0000259" key="9">
    <source>
        <dbReference type="Pfam" id="PF00291"/>
    </source>
</evidence>
<dbReference type="GO" id="GO:0003941">
    <property type="term" value="F:L-serine ammonia-lyase activity"/>
    <property type="evidence" value="ECO:0007669"/>
    <property type="project" value="TreeGrafter"/>
</dbReference>
<dbReference type="SUPFAM" id="SSF53686">
    <property type="entry name" value="Tryptophan synthase beta subunit-like PLP-dependent enzymes"/>
    <property type="match status" value="1"/>
</dbReference>
<feature type="domain" description="Tryptophan synthase beta chain-like PALP" evidence="9">
    <location>
        <begin position="19"/>
        <end position="308"/>
    </location>
</feature>
<dbReference type="AlphaFoldDB" id="A0A2A2IIC3"/>
<dbReference type="NCBIfam" id="NF005680">
    <property type="entry name" value="PRK07476.1"/>
    <property type="match status" value="1"/>
</dbReference>
<dbReference type="EC" id="4.3.1.19" evidence="4"/>
<dbReference type="Gene3D" id="3.40.50.1100">
    <property type="match status" value="2"/>
</dbReference>
<dbReference type="CDD" id="cd01562">
    <property type="entry name" value="Thr-dehyd"/>
    <property type="match status" value="1"/>
</dbReference>
<dbReference type="Pfam" id="PF00291">
    <property type="entry name" value="PALP"/>
    <property type="match status" value="1"/>
</dbReference>
<evidence type="ECO:0000256" key="8">
    <source>
        <dbReference type="ARBA" id="ARBA00031427"/>
    </source>
</evidence>
<dbReference type="GO" id="GO:0030170">
    <property type="term" value="F:pyridoxal phosphate binding"/>
    <property type="evidence" value="ECO:0007669"/>
    <property type="project" value="InterPro"/>
</dbReference>
<dbReference type="GO" id="GO:0006565">
    <property type="term" value="P:L-serine catabolic process"/>
    <property type="evidence" value="ECO:0007669"/>
    <property type="project" value="TreeGrafter"/>
</dbReference>
<dbReference type="Proteomes" id="UP000218887">
    <property type="component" value="Unassembled WGS sequence"/>
</dbReference>
<dbReference type="GO" id="GO:0004794">
    <property type="term" value="F:threonine deaminase activity"/>
    <property type="evidence" value="ECO:0007669"/>
    <property type="project" value="UniProtKB-EC"/>
</dbReference>
<dbReference type="PANTHER" id="PTHR48078:SF6">
    <property type="entry name" value="L-THREONINE DEHYDRATASE CATABOLIC TDCB"/>
    <property type="match status" value="1"/>
</dbReference>
<dbReference type="PANTHER" id="PTHR48078">
    <property type="entry name" value="THREONINE DEHYDRATASE, MITOCHONDRIAL-RELATED"/>
    <property type="match status" value="1"/>
</dbReference>
<evidence type="ECO:0000256" key="7">
    <source>
        <dbReference type="ARBA" id="ARBA00025527"/>
    </source>
</evidence>
<comment type="similarity">
    <text evidence="3">Belongs to the serine/threonine dehydratase family.</text>
</comment>